<evidence type="ECO:0000256" key="1">
    <source>
        <dbReference type="ARBA" id="ARBA00000085"/>
    </source>
</evidence>
<feature type="transmembrane region" description="Helical" evidence="9">
    <location>
        <begin position="12"/>
        <end position="30"/>
    </location>
</feature>
<dbReference type="SMART" id="SM00387">
    <property type="entry name" value="HATPase_c"/>
    <property type="match status" value="1"/>
</dbReference>
<dbReference type="Pfam" id="PF14689">
    <property type="entry name" value="SPOB_a"/>
    <property type="match status" value="1"/>
</dbReference>
<keyword evidence="5" id="KW-0547">Nucleotide-binding</keyword>
<sequence length="601" mass="68613">MNLRFRKLMITYILATAVLLLLLNGIYYYTMRNTLLDGQKQNIEIMTSHIKSSLEITQKGEMLFEEVLADKLRMASISAQGMLPHKLEDVTNEQLIQVKNKLGIEGLTLFKYLKDQNNFIGAKSSDPKEIGLTTETWGSGKWNKVFAELMEKHEATPIENFGENLPHFWAGPYDTSTADPTRISKWGYYNDGTTDYLIDPYISEDIINRFHDQAGVEFNIADQEKNNPLVLEVGILNDKILQGEWKAPIPGNPEWHSERMVLYGDYTYTSPSDQALAEKAFAKMEKVHKVMEINGRMVLRTYSPITLQDNVNKGFDRMLIIVTSDMDKMTSDLVHKEIRISIVGLIFVLIGALMLVAVVRYIRNQTELVDDVQQMYLQNIDSLFKTVKEYRHDFVNHIFAMSGLAKIKKYNELEQYLQSLSHINKSLNDIIDIPIPAFNGLIQAKTAQALERKISFEYRFTHFAQLNLDIVKITNLVRIAGNLIDNAFYAVQDMEESRRRVTMLAYVEQKTLIMQVLNNGEPIPEEIREQIFEHGFSTKPKKSNSGLGLAIVKQITASYNGRVLLESTDELTCFTIEIPLAPKELVIKDSVNVQDDRAAMG</sequence>
<evidence type="ECO:0000256" key="8">
    <source>
        <dbReference type="ARBA" id="ARBA00023012"/>
    </source>
</evidence>
<evidence type="ECO:0000313" key="11">
    <source>
        <dbReference type="EMBL" id="GGA19748.1"/>
    </source>
</evidence>
<evidence type="ECO:0000256" key="2">
    <source>
        <dbReference type="ARBA" id="ARBA00012438"/>
    </source>
</evidence>
<dbReference type="Gene3D" id="3.30.565.10">
    <property type="entry name" value="Histidine kinase-like ATPase, C-terminal domain"/>
    <property type="match status" value="1"/>
</dbReference>
<proteinExistence type="predicted"/>
<dbReference type="SUPFAM" id="SSF55874">
    <property type="entry name" value="ATPase domain of HSP90 chaperone/DNA topoisomerase II/histidine kinase"/>
    <property type="match status" value="1"/>
</dbReference>
<keyword evidence="4" id="KW-0808">Transferase</keyword>
<accession>A0ABQ1FKC0</accession>
<evidence type="ECO:0000256" key="6">
    <source>
        <dbReference type="ARBA" id="ARBA00022777"/>
    </source>
</evidence>
<evidence type="ECO:0000256" key="3">
    <source>
        <dbReference type="ARBA" id="ARBA00022553"/>
    </source>
</evidence>
<evidence type="ECO:0000256" key="5">
    <source>
        <dbReference type="ARBA" id="ARBA00022741"/>
    </source>
</evidence>
<dbReference type="InterPro" id="IPR004358">
    <property type="entry name" value="Sig_transdc_His_kin-like_C"/>
</dbReference>
<dbReference type="EMBL" id="BMHF01000001">
    <property type="protein sequence ID" value="GGA19748.1"/>
    <property type="molecule type" value="Genomic_DNA"/>
</dbReference>
<dbReference type="EC" id="2.7.13.3" evidence="2"/>
<organism evidence="11 12">
    <name type="scientific">Paenibacillus physcomitrellae</name>
    <dbReference type="NCBI Taxonomy" id="1619311"/>
    <lineage>
        <taxon>Bacteria</taxon>
        <taxon>Bacillati</taxon>
        <taxon>Bacillota</taxon>
        <taxon>Bacilli</taxon>
        <taxon>Bacillales</taxon>
        <taxon>Paenibacillaceae</taxon>
        <taxon>Paenibacillus</taxon>
    </lineage>
</organism>
<dbReference type="SUPFAM" id="SSF55890">
    <property type="entry name" value="Sporulation response regulatory protein Spo0B"/>
    <property type="match status" value="1"/>
</dbReference>
<keyword evidence="12" id="KW-1185">Reference proteome</keyword>
<keyword evidence="9" id="KW-0812">Transmembrane</keyword>
<comment type="catalytic activity">
    <reaction evidence="1">
        <text>ATP + protein L-histidine = ADP + protein N-phospho-L-histidine.</text>
        <dbReference type="EC" id="2.7.13.3"/>
    </reaction>
</comment>
<dbReference type="Pfam" id="PF02518">
    <property type="entry name" value="HATPase_c"/>
    <property type="match status" value="1"/>
</dbReference>
<dbReference type="PROSITE" id="PS50109">
    <property type="entry name" value="HIS_KIN"/>
    <property type="match status" value="1"/>
</dbReference>
<feature type="domain" description="Histidine kinase" evidence="10">
    <location>
        <begin position="476"/>
        <end position="582"/>
    </location>
</feature>
<keyword evidence="3" id="KW-0597">Phosphoprotein</keyword>
<protein>
    <recommendedName>
        <fullName evidence="2">histidine kinase</fullName>
        <ecNumber evidence="2">2.7.13.3</ecNumber>
    </recommendedName>
</protein>
<evidence type="ECO:0000256" key="7">
    <source>
        <dbReference type="ARBA" id="ARBA00022840"/>
    </source>
</evidence>
<name>A0ABQ1FKC0_9BACL</name>
<keyword evidence="7" id="KW-0067">ATP-binding</keyword>
<dbReference type="InterPro" id="IPR003594">
    <property type="entry name" value="HATPase_dom"/>
</dbReference>
<gene>
    <name evidence="11" type="ORF">GCM10010917_00440</name>
</gene>
<keyword evidence="9" id="KW-1133">Transmembrane helix</keyword>
<evidence type="ECO:0000256" key="9">
    <source>
        <dbReference type="SAM" id="Phobius"/>
    </source>
</evidence>
<dbReference type="InterPro" id="IPR036890">
    <property type="entry name" value="HATPase_C_sf"/>
</dbReference>
<evidence type="ECO:0000313" key="12">
    <source>
        <dbReference type="Proteomes" id="UP000609323"/>
    </source>
</evidence>
<dbReference type="PRINTS" id="PR00344">
    <property type="entry name" value="BCTRLSENSOR"/>
</dbReference>
<dbReference type="PANTHER" id="PTHR40448">
    <property type="entry name" value="TWO-COMPONENT SENSOR HISTIDINE KINASE"/>
    <property type="match status" value="1"/>
</dbReference>
<keyword evidence="6" id="KW-0418">Kinase</keyword>
<feature type="transmembrane region" description="Helical" evidence="9">
    <location>
        <begin position="338"/>
        <end position="359"/>
    </location>
</feature>
<keyword evidence="8" id="KW-0902">Two-component regulatory system</keyword>
<dbReference type="PANTHER" id="PTHR40448:SF1">
    <property type="entry name" value="TWO-COMPONENT SENSOR HISTIDINE KINASE"/>
    <property type="match status" value="1"/>
</dbReference>
<evidence type="ECO:0000259" key="10">
    <source>
        <dbReference type="PROSITE" id="PS50109"/>
    </source>
</evidence>
<dbReference type="RefSeq" id="WP_094093711.1">
    <property type="nucleotide sequence ID" value="NZ_BMHF01000001.1"/>
</dbReference>
<dbReference type="InterPro" id="IPR016120">
    <property type="entry name" value="Sig_transdc_His_kin_SpoOB"/>
</dbReference>
<comment type="caution">
    <text evidence="11">The sequence shown here is derived from an EMBL/GenBank/DDBJ whole genome shotgun (WGS) entry which is preliminary data.</text>
</comment>
<dbReference type="InterPro" id="IPR039506">
    <property type="entry name" value="SPOB_a"/>
</dbReference>
<evidence type="ECO:0000256" key="4">
    <source>
        <dbReference type="ARBA" id="ARBA00022679"/>
    </source>
</evidence>
<dbReference type="Proteomes" id="UP000609323">
    <property type="component" value="Unassembled WGS sequence"/>
</dbReference>
<dbReference type="InterPro" id="IPR005467">
    <property type="entry name" value="His_kinase_dom"/>
</dbReference>
<keyword evidence="9" id="KW-0472">Membrane</keyword>
<dbReference type="Gene3D" id="1.10.287.130">
    <property type="match status" value="1"/>
</dbReference>
<reference evidence="12" key="1">
    <citation type="journal article" date="2019" name="Int. J. Syst. Evol. Microbiol.">
        <title>The Global Catalogue of Microorganisms (GCM) 10K type strain sequencing project: providing services to taxonomists for standard genome sequencing and annotation.</title>
        <authorList>
            <consortium name="The Broad Institute Genomics Platform"/>
            <consortium name="The Broad Institute Genome Sequencing Center for Infectious Disease"/>
            <person name="Wu L."/>
            <person name="Ma J."/>
        </authorList>
    </citation>
    <scope>NUCLEOTIDE SEQUENCE [LARGE SCALE GENOMIC DNA]</scope>
    <source>
        <strain evidence="12">CGMCC 1.15044</strain>
    </source>
</reference>